<dbReference type="InterPro" id="IPR011335">
    <property type="entry name" value="Restrct_endonuc-II-like"/>
</dbReference>
<keyword evidence="1" id="KW-1133">Transmembrane helix</keyword>
<accession>A0ABX1IWZ1</accession>
<dbReference type="Proteomes" id="UP000744032">
    <property type="component" value="Unassembled WGS sequence"/>
</dbReference>
<feature type="transmembrane region" description="Helical" evidence="1">
    <location>
        <begin position="51"/>
        <end position="68"/>
    </location>
</feature>
<keyword evidence="1" id="KW-0472">Membrane</keyword>
<evidence type="ECO:0000313" key="3">
    <source>
        <dbReference type="EMBL" id="NKQ28806.1"/>
    </source>
</evidence>
<keyword evidence="3" id="KW-0540">Nuclease</keyword>
<dbReference type="PANTHER" id="PTHR30015">
    <property type="entry name" value="MRR RESTRICTION SYSTEM PROTEIN"/>
    <property type="match status" value="1"/>
</dbReference>
<dbReference type="InterPro" id="IPR007560">
    <property type="entry name" value="Restrct_endonuc_IV_Mrr"/>
</dbReference>
<feature type="domain" description="Restriction endonuclease type IV Mrr" evidence="2">
    <location>
        <begin position="143"/>
        <end position="252"/>
    </location>
</feature>
<keyword evidence="3" id="KW-0378">Hydrolase</keyword>
<organism evidence="3 4">
    <name type="scientific">Streptomyces galbus</name>
    <dbReference type="NCBI Taxonomy" id="33898"/>
    <lineage>
        <taxon>Bacteria</taxon>
        <taxon>Bacillati</taxon>
        <taxon>Actinomycetota</taxon>
        <taxon>Actinomycetes</taxon>
        <taxon>Kitasatosporales</taxon>
        <taxon>Streptomycetaceae</taxon>
        <taxon>Streptomyces</taxon>
    </lineage>
</organism>
<protein>
    <submittedName>
        <fullName evidence="3">Restriction endonuclease</fullName>
    </submittedName>
</protein>
<gene>
    <name evidence="3" type="ORF">HF200_31785</name>
</gene>
<evidence type="ECO:0000259" key="2">
    <source>
        <dbReference type="Pfam" id="PF04471"/>
    </source>
</evidence>
<dbReference type="Pfam" id="PF04471">
    <property type="entry name" value="Mrr_cat"/>
    <property type="match status" value="1"/>
</dbReference>
<keyword evidence="1" id="KW-0812">Transmembrane</keyword>
<evidence type="ECO:0000256" key="1">
    <source>
        <dbReference type="SAM" id="Phobius"/>
    </source>
</evidence>
<evidence type="ECO:0000313" key="4">
    <source>
        <dbReference type="Proteomes" id="UP000744032"/>
    </source>
</evidence>
<keyword evidence="4" id="KW-1185">Reference proteome</keyword>
<name>A0ABX1IWZ1_STRGB</name>
<sequence length="284" mass="30382">MTLPVRPTGPQRERRFDLRVTAAFFVLLALLVVLAGAVARAMASAFEQRPAWILALAGVGVAVVLRWVRRRRTLSASRLARQATETLEQAARTAVDALDAPTPAPVLVGAGGGVMTETCPVVDPVFGAAEPEAEVAEPCPAEDPYEFEEEIAALCTRDGCTGVEVVGGAGDLGADVVAWTPDGRRLVIQCKRYCDGNKVGSQDLQRFGGTCFTVHEADLAVVVTTSDFTLPALEYAEQCGILCVGDDALRGWMAGRVKSLVVTTTARSASWTVKQVPPKRWRSW</sequence>
<comment type="caution">
    <text evidence="3">The sequence shown here is derived from an EMBL/GenBank/DDBJ whole genome shotgun (WGS) entry which is preliminary data.</text>
</comment>
<dbReference type="Gene3D" id="3.40.1350.10">
    <property type="match status" value="1"/>
</dbReference>
<dbReference type="InterPro" id="IPR011856">
    <property type="entry name" value="tRNA_endonuc-like_dom_sf"/>
</dbReference>
<dbReference type="GO" id="GO:0004519">
    <property type="term" value="F:endonuclease activity"/>
    <property type="evidence" value="ECO:0007669"/>
    <property type="project" value="UniProtKB-KW"/>
</dbReference>
<dbReference type="EMBL" id="JAAXMD010000513">
    <property type="protein sequence ID" value="NKQ28806.1"/>
    <property type="molecule type" value="Genomic_DNA"/>
</dbReference>
<proteinExistence type="predicted"/>
<reference evidence="3 4" key="1">
    <citation type="submission" date="2020-04" db="EMBL/GenBank/DDBJ databases">
        <title>Genome sequence of Streptomyces galbus strain I339.</title>
        <authorList>
            <person name="Silva E.A.N."/>
            <person name="Merces M."/>
            <person name="Castelo Branco A.P.O.T."/>
            <person name="Vasconcelos P.C."/>
            <person name="Costa N.P."/>
            <person name="Marinho G.C.S."/>
            <person name="Oliveira C.J.B."/>
            <person name="Araujo D."/>
            <person name="Rodrigues Junior V.S."/>
            <person name="Almeida R."/>
            <person name="Silva Filho U.R."/>
            <person name="Andrade A.S.A."/>
            <person name="Cibulski S.P."/>
        </authorList>
    </citation>
    <scope>NUCLEOTIDE SEQUENCE [LARGE SCALE GENOMIC DNA]</scope>
    <source>
        <strain evidence="3 4">I339</strain>
    </source>
</reference>
<feature type="transmembrane region" description="Helical" evidence="1">
    <location>
        <begin position="20"/>
        <end position="39"/>
    </location>
</feature>
<dbReference type="SUPFAM" id="SSF52980">
    <property type="entry name" value="Restriction endonuclease-like"/>
    <property type="match status" value="1"/>
</dbReference>
<feature type="non-terminal residue" evidence="3">
    <location>
        <position position="284"/>
    </location>
</feature>
<dbReference type="InterPro" id="IPR052906">
    <property type="entry name" value="Type_IV_Methyl-Rstrct_Enzyme"/>
</dbReference>
<dbReference type="PANTHER" id="PTHR30015:SF6">
    <property type="entry name" value="SLL1429 PROTEIN"/>
    <property type="match status" value="1"/>
</dbReference>
<keyword evidence="3" id="KW-0255">Endonuclease</keyword>